<evidence type="ECO:0000313" key="1">
    <source>
        <dbReference type="Proteomes" id="UP000887579"/>
    </source>
</evidence>
<evidence type="ECO:0000313" key="2">
    <source>
        <dbReference type="WBParaSite" id="ES5_v2.g24844.t1"/>
    </source>
</evidence>
<sequence>MNSNLRQKFVNCERVTSTSSWGTRTFDKKTWTDVIHPTFEGVSIHANGTAKFTAANLANCSIFGKNGVELLSLITKNKSSKSKSYLWGLEAFKSSDDDVNEVSHGTNITGKFDIHSSEGDVNSLDTKFDGINGNISGKNVKMETTVLKNQHETANLNSEKLNSQSGQYENQVLSIKKLTVENCETATLKNANLNAEEIKGTVGKLNIISDCSTKKEDGMTVESEWTFYLINGIPTPLPTGFSYKSSQFSESKVHTPSGIHSTSSFANFHVGHLYDEGGVISFAGDVNKFYNTATFKNIEEKSRRDKFKLGAEWDYFLTPKAKFPKLNSVGFECTSSNKQETSITQPTIASTTNGNVETKNE</sequence>
<name>A0AC34G5Q0_9BILA</name>
<dbReference type="WBParaSite" id="ES5_v2.g24844.t1">
    <property type="protein sequence ID" value="ES5_v2.g24844.t1"/>
    <property type="gene ID" value="ES5_v2.g24844"/>
</dbReference>
<reference evidence="2" key="1">
    <citation type="submission" date="2022-11" db="UniProtKB">
        <authorList>
            <consortium name="WormBaseParasite"/>
        </authorList>
    </citation>
    <scope>IDENTIFICATION</scope>
</reference>
<protein>
    <submittedName>
        <fullName evidence="2">Uncharacterized protein</fullName>
    </submittedName>
</protein>
<proteinExistence type="predicted"/>
<dbReference type="Proteomes" id="UP000887579">
    <property type="component" value="Unplaced"/>
</dbReference>
<organism evidence="1 2">
    <name type="scientific">Panagrolaimus sp. ES5</name>
    <dbReference type="NCBI Taxonomy" id="591445"/>
    <lineage>
        <taxon>Eukaryota</taxon>
        <taxon>Metazoa</taxon>
        <taxon>Ecdysozoa</taxon>
        <taxon>Nematoda</taxon>
        <taxon>Chromadorea</taxon>
        <taxon>Rhabditida</taxon>
        <taxon>Tylenchina</taxon>
        <taxon>Panagrolaimomorpha</taxon>
        <taxon>Panagrolaimoidea</taxon>
        <taxon>Panagrolaimidae</taxon>
        <taxon>Panagrolaimus</taxon>
    </lineage>
</organism>
<accession>A0AC34G5Q0</accession>